<evidence type="ECO:0000313" key="2">
    <source>
        <dbReference type="EMBL" id="KRR10742.1"/>
    </source>
</evidence>
<protein>
    <submittedName>
        <fullName evidence="2">Molybdate ABC transporter substrate-binding protein</fullName>
    </submittedName>
</protein>
<comment type="caution">
    <text evidence="2">The sequence shown here is derived from an EMBL/GenBank/DDBJ whole genome shotgun (WGS) entry which is preliminary data.</text>
</comment>
<dbReference type="GO" id="GO:0030973">
    <property type="term" value="F:molybdate ion binding"/>
    <property type="evidence" value="ECO:0007669"/>
    <property type="project" value="TreeGrafter"/>
</dbReference>
<dbReference type="Gene3D" id="3.40.190.10">
    <property type="entry name" value="Periplasmic binding protein-like II"/>
    <property type="match status" value="2"/>
</dbReference>
<dbReference type="InterPro" id="IPR050682">
    <property type="entry name" value="ModA/WtpA"/>
</dbReference>
<dbReference type="OrthoDB" id="516817at2"/>
<dbReference type="PANTHER" id="PTHR30632">
    <property type="entry name" value="MOLYBDATE-BINDING PERIPLASMIC PROTEIN"/>
    <property type="match status" value="1"/>
</dbReference>
<evidence type="ECO:0000313" key="3">
    <source>
        <dbReference type="Proteomes" id="UP000051913"/>
    </source>
</evidence>
<reference evidence="2 3" key="1">
    <citation type="submission" date="2014-03" db="EMBL/GenBank/DDBJ databases">
        <title>Bradyrhizobium valentinum sp. nov., isolated from effective nodules of Lupinus mariae-josephae, a lupine endemic of basic-lime soils in Eastern Spain.</title>
        <authorList>
            <person name="Duran D."/>
            <person name="Rey L."/>
            <person name="Navarro A."/>
            <person name="Busquets A."/>
            <person name="Imperial J."/>
            <person name="Ruiz-Argueso T."/>
        </authorList>
    </citation>
    <scope>NUCLEOTIDE SEQUENCE [LARGE SCALE GENOMIC DNA]</scope>
    <source>
        <strain evidence="2 3">LmjM3</strain>
    </source>
</reference>
<feature type="signal peptide" evidence="1">
    <location>
        <begin position="1"/>
        <end position="19"/>
    </location>
</feature>
<dbReference type="GO" id="GO:0015689">
    <property type="term" value="P:molybdate ion transport"/>
    <property type="evidence" value="ECO:0007669"/>
    <property type="project" value="TreeGrafter"/>
</dbReference>
<dbReference type="NCBIfam" id="NF002917">
    <property type="entry name" value="PRK03537.1-3"/>
    <property type="match status" value="1"/>
</dbReference>
<organism evidence="2 3">
    <name type="scientific">Bradyrhizobium valentinum</name>
    <dbReference type="NCBI Taxonomy" id="1518501"/>
    <lineage>
        <taxon>Bacteria</taxon>
        <taxon>Pseudomonadati</taxon>
        <taxon>Pseudomonadota</taxon>
        <taxon>Alphaproteobacteria</taxon>
        <taxon>Hyphomicrobiales</taxon>
        <taxon>Nitrobacteraceae</taxon>
        <taxon>Bradyrhizobium</taxon>
    </lineage>
</organism>
<keyword evidence="1" id="KW-0732">Signal</keyword>
<keyword evidence="3" id="KW-1185">Reference proteome</keyword>
<dbReference type="AlphaFoldDB" id="A0A0R3LT12"/>
<feature type="chain" id="PRO_5009797139" evidence="1">
    <location>
        <begin position="20"/>
        <end position="266"/>
    </location>
</feature>
<dbReference type="STRING" id="1518501.CQ10_11875"/>
<evidence type="ECO:0000256" key="1">
    <source>
        <dbReference type="SAM" id="SignalP"/>
    </source>
</evidence>
<accession>A0A0R3LT12</accession>
<dbReference type="PANTHER" id="PTHR30632:SF0">
    <property type="entry name" value="SULFATE-BINDING PROTEIN"/>
    <property type="match status" value="1"/>
</dbReference>
<dbReference type="Pfam" id="PF13531">
    <property type="entry name" value="SBP_bac_11"/>
    <property type="match status" value="1"/>
</dbReference>
<sequence length="266" mass="27610">MWLSVALAALAIITTPAMAEETILLHAAGSLRAALTEVAKDFEATGGGKVQAKFGASGLLKDEIAAGAKAEVFASANLEHPQALALEKRSGAVVLFARNRLCALARPGLDVAPASLLDRMLDPQVKLGTSTPKADPSGDYAWDIFHKAEKLKAGTHAVLEKKALQLTGGPTSPPASQGRSIYGELISQGAADIFLTYCTNALAAQRENPAQQIVPLPDVLAVGADYGLTVMNGASAPAHKFALFILSVEGQRTLAKHGFAAPALPQ</sequence>
<dbReference type="SUPFAM" id="SSF53850">
    <property type="entry name" value="Periplasmic binding protein-like II"/>
    <property type="match status" value="1"/>
</dbReference>
<dbReference type="EMBL" id="LLXX01000048">
    <property type="protein sequence ID" value="KRR10742.1"/>
    <property type="molecule type" value="Genomic_DNA"/>
</dbReference>
<name>A0A0R3LT12_9BRAD</name>
<dbReference type="RefSeq" id="WP_057849846.1">
    <property type="nucleotide sequence ID" value="NZ_LLXX01000048.1"/>
</dbReference>
<gene>
    <name evidence="2" type="ORF">CP49_32375</name>
</gene>
<proteinExistence type="predicted"/>
<dbReference type="Proteomes" id="UP000051913">
    <property type="component" value="Unassembled WGS sequence"/>
</dbReference>